<dbReference type="AlphaFoldDB" id="X0Z1Y2"/>
<organism evidence="7">
    <name type="scientific">marine sediment metagenome</name>
    <dbReference type="NCBI Taxonomy" id="412755"/>
    <lineage>
        <taxon>unclassified sequences</taxon>
        <taxon>metagenomes</taxon>
        <taxon>ecological metagenomes</taxon>
    </lineage>
</organism>
<comment type="caution">
    <text evidence="7">The sequence shown here is derived from an EMBL/GenBank/DDBJ whole genome shotgun (WGS) entry which is preliminary data.</text>
</comment>
<name>X0Z1Y2_9ZZZZ</name>
<evidence type="ECO:0000256" key="3">
    <source>
        <dbReference type="ARBA" id="ARBA00023002"/>
    </source>
</evidence>
<keyword evidence="1" id="KW-0004">4Fe-4S</keyword>
<dbReference type="PANTHER" id="PTHR43255">
    <property type="entry name" value="IRON-SULFUR-BINDING OXIDOREDUCTASE FADF-RELATED-RELATED"/>
    <property type="match status" value="1"/>
</dbReference>
<keyword evidence="2" id="KW-0479">Metal-binding</keyword>
<dbReference type="EMBL" id="BART01005848">
    <property type="protein sequence ID" value="GAG54493.1"/>
    <property type="molecule type" value="Genomic_DNA"/>
</dbReference>
<feature type="domain" description="Cysteine-rich" evidence="6">
    <location>
        <begin position="75"/>
        <end position="158"/>
    </location>
</feature>
<gene>
    <name evidence="7" type="ORF">S01H4_13258</name>
</gene>
<evidence type="ECO:0000313" key="7">
    <source>
        <dbReference type="EMBL" id="GAG54493.1"/>
    </source>
</evidence>
<accession>X0Z1Y2</accession>
<keyword evidence="4" id="KW-0408">Iron</keyword>
<feature type="domain" description="Cysteine-rich" evidence="6">
    <location>
        <begin position="202"/>
        <end position="288"/>
    </location>
</feature>
<dbReference type="GO" id="GO:0046872">
    <property type="term" value="F:metal ion binding"/>
    <property type="evidence" value="ECO:0007669"/>
    <property type="project" value="UniProtKB-KW"/>
</dbReference>
<proteinExistence type="predicted"/>
<evidence type="ECO:0000256" key="1">
    <source>
        <dbReference type="ARBA" id="ARBA00022485"/>
    </source>
</evidence>
<evidence type="ECO:0000256" key="2">
    <source>
        <dbReference type="ARBA" id="ARBA00022723"/>
    </source>
</evidence>
<sequence length="323" mass="36413">HCTYVCTTGISLDRFWEVVRAEVRERGLLPAPAQFVLKSLKERGDIMWMGSADRLLWMEDVEEYVDGRILKKAKVAYFLGCNVSLKSQLHDVAKSMVKIMDYAGVDFTLLGDKEVCCGAPLGWAGNLKDINEMAEKNLKIIRELGVETIVFSCPSCILTWSEYSEYMKENHNIELLTASQFISRLIREKRLSFEEQPMITPTFHDPCISARVLKATEEPREIMDDIPGVYHVEMNPSRQNTRCCGSHGLLDVVDPVLASKIAEVRLRDVTVTPATRIVTECPRCILAFDLAKFTTNYDILVQDITQLVASSLAPKDEGGDKDQ</sequence>
<protein>
    <recommendedName>
        <fullName evidence="6">Cysteine-rich domain-containing protein</fullName>
    </recommendedName>
</protein>
<dbReference type="InterPro" id="IPR051460">
    <property type="entry name" value="HdrC_iron-sulfur_subunit"/>
</dbReference>
<feature type="non-terminal residue" evidence="7">
    <location>
        <position position="1"/>
    </location>
</feature>
<keyword evidence="3" id="KW-0560">Oxidoreductase</keyword>
<dbReference type="Pfam" id="PF02754">
    <property type="entry name" value="CCG"/>
    <property type="match status" value="2"/>
</dbReference>
<dbReference type="GO" id="GO:0051539">
    <property type="term" value="F:4 iron, 4 sulfur cluster binding"/>
    <property type="evidence" value="ECO:0007669"/>
    <property type="project" value="UniProtKB-KW"/>
</dbReference>
<keyword evidence="5" id="KW-0411">Iron-sulfur</keyword>
<dbReference type="PANTHER" id="PTHR43255:SF1">
    <property type="entry name" value="IRON-SULFUR-BINDING OXIDOREDUCTASE FADF-RELATED"/>
    <property type="match status" value="1"/>
</dbReference>
<evidence type="ECO:0000259" key="6">
    <source>
        <dbReference type="Pfam" id="PF02754"/>
    </source>
</evidence>
<dbReference type="GO" id="GO:0016491">
    <property type="term" value="F:oxidoreductase activity"/>
    <property type="evidence" value="ECO:0007669"/>
    <property type="project" value="UniProtKB-KW"/>
</dbReference>
<dbReference type="GO" id="GO:0005886">
    <property type="term" value="C:plasma membrane"/>
    <property type="evidence" value="ECO:0007669"/>
    <property type="project" value="TreeGrafter"/>
</dbReference>
<dbReference type="InterPro" id="IPR004017">
    <property type="entry name" value="Cys_rich_dom"/>
</dbReference>
<reference evidence="7" key="1">
    <citation type="journal article" date="2014" name="Front. Microbiol.">
        <title>High frequency of phylogenetically diverse reductive dehalogenase-homologous genes in deep subseafloor sedimentary metagenomes.</title>
        <authorList>
            <person name="Kawai M."/>
            <person name="Futagami T."/>
            <person name="Toyoda A."/>
            <person name="Takaki Y."/>
            <person name="Nishi S."/>
            <person name="Hori S."/>
            <person name="Arai W."/>
            <person name="Tsubouchi T."/>
            <person name="Morono Y."/>
            <person name="Uchiyama I."/>
            <person name="Ito T."/>
            <person name="Fujiyama A."/>
            <person name="Inagaki F."/>
            <person name="Takami H."/>
        </authorList>
    </citation>
    <scope>NUCLEOTIDE SEQUENCE</scope>
    <source>
        <strain evidence="7">Expedition CK06-06</strain>
    </source>
</reference>
<evidence type="ECO:0000256" key="5">
    <source>
        <dbReference type="ARBA" id="ARBA00023014"/>
    </source>
</evidence>
<evidence type="ECO:0000256" key="4">
    <source>
        <dbReference type="ARBA" id="ARBA00023004"/>
    </source>
</evidence>